<dbReference type="InterPro" id="IPR000182">
    <property type="entry name" value="GNAT_dom"/>
</dbReference>
<comment type="catalytic activity">
    <reaction evidence="5">
        <text>glycyl-tRNA(Gly) + acetyl-CoA = N-acetylglycyl-tRNA(Gly) + CoA + H(+)</text>
        <dbReference type="Rhea" id="RHEA:81867"/>
        <dbReference type="Rhea" id="RHEA-COMP:9683"/>
        <dbReference type="Rhea" id="RHEA-COMP:19766"/>
        <dbReference type="ChEBI" id="CHEBI:15378"/>
        <dbReference type="ChEBI" id="CHEBI:57287"/>
        <dbReference type="ChEBI" id="CHEBI:57288"/>
        <dbReference type="ChEBI" id="CHEBI:78522"/>
        <dbReference type="ChEBI" id="CHEBI:232036"/>
    </reaction>
</comment>
<evidence type="ECO:0000313" key="7">
    <source>
        <dbReference type="EMBL" id="ABK98973.1"/>
    </source>
</evidence>
<dbReference type="PROSITE" id="PS51186">
    <property type="entry name" value="GNAT"/>
    <property type="match status" value="1"/>
</dbReference>
<keyword evidence="2" id="KW-1277">Toxin-antitoxin system</keyword>
<dbReference type="Proteomes" id="UP000006732">
    <property type="component" value="Chromosome"/>
</dbReference>
<dbReference type="eggNOG" id="COG0454">
    <property type="taxonomic scope" value="Bacteria"/>
</dbReference>
<keyword evidence="4" id="KW-0012">Acyltransferase</keyword>
<evidence type="ECO:0000256" key="3">
    <source>
        <dbReference type="ARBA" id="ARBA00022679"/>
    </source>
</evidence>
<keyword evidence="8" id="KW-1185">Reference proteome</keyword>
<dbReference type="GO" id="GO:0016747">
    <property type="term" value="F:acyltransferase activity, transferring groups other than amino-acyl groups"/>
    <property type="evidence" value="ECO:0007669"/>
    <property type="project" value="InterPro"/>
</dbReference>
<evidence type="ECO:0000313" key="8">
    <source>
        <dbReference type="Proteomes" id="UP000006732"/>
    </source>
</evidence>
<gene>
    <name evidence="7" type="ordered locus">Ppro_1354</name>
</gene>
<accession>A1ANQ3</accession>
<name>A1ANQ3_PELPD</name>
<dbReference type="PANTHER" id="PTHR36449:SF1">
    <property type="entry name" value="ACETYLTRANSFERASE"/>
    <property type="match status" value="1"/>
</dbReference>
<dbReference type="HOGENOM" id="CLU_101288_0_0_7"/>
<keyword evidence="3 7" id="KW-0808">Transferase</keyword>
<evidence type="ECO:0000256" key="1">
    <source>
        <dbReference type="ARBA" id="ARBA00022491"/>
    </source>
</evidence>
<dbReference type="Pfam" id="PF13508">
    <property type="entry name" value="Acetyltransf_7"/>
    <property type="match status" value="1"/>
</dbReference>
<dbReference type="SUPFAM" id="SSF55729">
    <property type="entry name" value="Acyl-CoA N-acyltransferases (Nat)"/>
    <property type="match status" value="1"/>
</dbReference>
<evidence type="ECO:0000259" key="6">
    <source>
        <dbReference type="PROSITE" id="PS51186"/>
    </source>
</evidence>
<evidence type="ECO:0000256" key="5">
    <source>
        <dbReference type="ARBA" id="ARBA00049880"/>
    </source>
</evidence>
<dbReference type="KEGG" id="ppd:Ppro_1354"/>
<dbReference type="PANTHER" id="PTHR36449">
    <property type="entry name" value="ACETYLTRANSFERASE-RELATED"/>
    <property type="match status" value="1"/>
</dbReference>
<dbReference type="STRING" id="338966.Ppro_1354"/>
<organism evidence="7 8">
    <name type="scientific">Pelobacter propionicus (strain DSM 2379 / NBRC 103807 / OttBd1)</name>
    <dbReference type="NCBI Taxonomy" id="338966"/>
    <lineage>
        <taxon>Bacteria</taxon>
        <taxon>Pseudomonadati</taxon>
        <taxon>Thermodesulfobacteriota</taxon>
        <taxon>Desulfuromonadia</taxon>
        <taxon>Desulfuromonadales</taxon>
        <taxon>Desulfuromonadaceae</taxon>
        <taxon>Pelobacter</taxon>
    </lineage>
</organism>
<feature type="domain" description="N-acetyltransferase" evidence="6">
    <location>
        <begin position="1"/>
        <end position="154"/>
    </location>
</feature>
<dbReference type="AlphaFoldDB" id="A1ANQ3"/>
<reference evidence="7 8" key="1">
    <citation type="submission" date="2006-10" db="EMBL/GenBank/DDBJ databases">
        <title>Complete sequence of chromosome of Pelobacter propionicus DSM 2379.</title>
        <authorList>
            <consortium name="US DOE Joint Genome Institute"/>
            <person name="Copeland A."/>
            <person name="Lucas S."/>
            <person name="Lapidus A."/>
            <person name="Barry K."/>
            <person name="Detter J.C."/>
            <person name="Glavina del Rio T."/>
            <person name="Hammon N."/>
            <person name="Israni S."/>
            <person name="Dalin E."/>
            <person name="Tice H."/>
            <person name="Pitluck S."/>
            <person name="Saunders E."/>
            <person name="Brettin T."/>
            <person name="Bruce D."/>
            <person name="Han C."/>
            <person name="Tapia R."/>
            <person name="Schmutz J."/>
            <person name="Larimer F."/>
            <person name="Land M."/>
            <person name="Hauser L."/>
            <person name="Kyrpides N."/>
            <person name="Kim E."/>
            <person name="Lovley D."/>
            <person name="Richardson P."/>
        </authorList>
    </citation>
    <scope>NUCLEOTIDE SEQUENCE [LARGE SCALE GENOMIC DNA]</scope>
    <source>
        <strain evidence="8">DSM 2379 / NBRC 103807 / OttBd1</strain>
    </source>
</reference>
<protein>
    <submittedName>
        <fullName evidence="7">GCN5-related N-acetyltransferase</fullName>
    </submittedName>
</protein>
<dbReference type="CDD" id="cd04301">
    <property type="entry name" value="NAT_SF"/>
    <property type="match status" value="1"/>
</dbReference>
<dbReference type="InterPro" id="IPR016181">
    <property type="entry name" value="Acyl_CoA_acyltransferase"/>
</dbReference>
<keyword evidence="1" id="KW-0678">Repressor</keyword>
<sequence length="168" mass="18056">MISAPALLTREHHTGSFSCGVASLDDWLRHRAYSNQVSGASRTYVAAEGQRVVGYYCLASGALAVSDTPGPLRRNMPDPVPMAILGRLAVDRDFHRKGLGVALLQDAVIRTMQAGGILGIRGLLVHAISEEAKMFYEHHGFIASPTQPMTLTLSLKGMVSPQQPEMSG</sequence>
<dbReference type="Gene3D" id="3.40.630.30">
    <property type="match status" value="1"/>
</dbReference>
<proteinExistence type="predicted"/>
<dbReference type="RefSeq" id="WP_011735266.1">
    <property type="nucleotide sequence ID" value="NC_008609.1"/>
</dbReference>
<dbReference type="OrthoDB" id="9799147at2"/>
<dbReference type="EMBL" id="CP000482">
    <property type="protein sequence ID" value="ABK98973.1"/>
    <property type="molecule type" value="Genomic_DNA"/>
</dbReference>
<evidence type="ECO:0000256" key="2">
    <source>
        <dbReference type="ARBA" id="ARBA00022649"/>
    </source>
</evidence>
<evidence type="ECO:0000256" key="4">
    <source>
        <dbReference type="ARBA" id="ARBA00023315"/>
    </source>
</evidence>